<accession>A0AAE0G5S0</accession>
<dbReference type="Proteomes" id="UP001190700">
    <property type="component" value="Unassembled WGS sequence"/>
</dbReference>
<dbReference type="EMBL" id="LGRX02009320">
    <property type="protein sequence ID" value="KAK3271857.1"/>
    <property type="molecule type" value="Genomic_DNA"/>
</dbReference>
<name>A0AAE0G5S0_9CHLO</name>
<sequence length="225" mass="24844">VDDPRSAKHLERLRERYPHEVMVPVSASTELWLCQKRREGAVTYLDGDCAAAVVADTEGGKACKSDHTQQLEAMRRDVLDIYGSTGVLRALSEACRMRRSIFCFPVGNLETLVGLESCSKGSTGVDSLLDLAALRGSALPDCIMLKRGASVEDLYNVLRHQPYRMLAGDYIRAEGRGADGSPTRVLKKDELITPACCIIKLMTNKKVNWQSAKNSKPTGHHYLIH</sequence>
<dbReference type="InterPro" id="IPR013646">
    <property type="entry name" value="YGR210-like_G4"/>
</dbReference>
<reference evidence="2 3" key="1">
    <citation type="journal article" date="2015" name="Genome Biol. Evol.">
        <title>Comparative Genomics of a Bacterivorous Green Alga Reveals Evolutionary Causalities and Consequences of Phago-Mixotrophic Mode of Nutrition.</title>
        <authorList>
            <person name="Burns J.A."/>
            <person name="Paasch A."/>
            <person name="Narechania A."/>
            <person name="Kim E."/>
        </authorList>
    </citation>
    <scope>NUCLEOTIDE SEQUENCE [LARGE SCALE GENOMIC DNA]</scope>
    <source>
        <strain evidence="2 3">PLY_AMNH</strain>
    </source>
</reference>
<dbReference type="Pfam" id="PF08438">
    <property type="entry name" value="YGR210-like_G4"/>
    <property type="match status" value="1"/>
</dbReference>
<keyword evidence="3" id="KW-1185">Reference proteome</keyword>
<feature type="domain" description="Obg-like GTPase YGR210-like G4 motif-containing" evidence="1">
    <location>
        <begin position="1"/>
        <end position="107"/>
    </location>
</feature>
<organism evidence="2 3">
    <name type="scientific">Cymbomonas tetramitiformis</name>
    <dbReference type="NCBI Taxonomy" id="36881"/>
    <lineage>
        <taxon>Eukaryota</taxon>
        <taxon>Viridiplantae</taxon>
        <taxon>Chlorophyta</taxon>
        <taxon>Pyramimonadophyceae</taxon>
        <taxon>Pyramimonadales</taxon>
        <taxon>Pyramimonadaceae</taxon>
        <taxon>Cymbomonas</taxon>
    </lineage>
</organism>
<dbReference type="AlphaFoldDB" id="A0AAE0G5S0"/>
<evidence type="ECO:0000313" key="2">
    <source>
        <dbReference type="EMBL" id="KAK3271857.1"/>
    </source>
</evidence>
<evidence type="ECO:0000313" key="3">
    <source>
        <dbReference type="Proteomes" id="UP001190700"/>
    </source>
</evidence>
<feature type="non-terminal residue" evidence="2">
    <location>
        <position position="1"/>
    </location>
</feature>
<evidence type="ECO:0000259" key="1">
    <source>
        <dbReference type="Pfam" id="PF08438"/>
    </source>
</evidence>
<gene>
    <name evidence="2" type="ORF">CYMTET_19816</name>
</gene>
<proteinExistence type="predicted"/>
<protein>
    <recommendedName>
        <fullName evidence="1">Obg-like GTPase YGR210-like G4 motif-containing domain-containing protein</fullName>
    </recommendedName>
</protein>
<comment type="caution">
    <text evidence="2">The sequence shown here is derived from an EMBL/GenBank/DDBJ whole genome shotgun (WGS) entry which is preliminary data.</text>
</comment>